<proteinExistence type="predicted"/>
<organism evidence="7 8">
    <name type="scientific">Saponaria officinalis</name>
    <name type="common">Common soapwort</name>
    <name type="synonym">Lychnis saponaria</name>
    <dbReference type="NCBI Taxonomy" id="3572"/>
    <lineage>
        <taxon>Eukaryota</taxon>
        <taxon>Viridiplantae</taxon>
        <taxon>Streptophyta</taxon>
        <taxon>Embryophyta</taxon>
        <taxon>Tracheophyta</taxon>
        <taxon>Spermatophyta</taxon>
        <taxon>Magnoliopsida</taxon>
        <taxon>eudicotyledons</taxon>
        <taxon>Gunneridae</taxon>
        <taxon>Pentapetalae</taxon>
        <taxon>Caryophyllales</taxon>
        <taxon>Caryophyllaceae</taxon>
        <taxon>Caryophylleae</taxon>
        <taxon>Saponaria</taxon>
    </lineage>
</organism>
<evidence type="ECO:0000256" key="2">
    <source>
        <dbReference type="ARBA" id="ARBA00022771"/>
    </source>
</evidence>
<comment type="caution">
    <text evidence="7">The sequence shown here is derived from an EMBL/GenBank/DDBJ whole genome shotgun (WGS) entry which is preliminary data.</text>
</comment>
<accession>A0AAW1MSR7</accession>
<dbReference type="GO" id="GO:0008270">
    <property type="term" value="F:zinc ion binding"/>
    <property type="evidence" value="ECO:0007669"/>
    <property type="project" value="UniProtKB-KW"/>
</dbReference>
<dbReference type="SMART" id="SM00184">
    <property type="entry name" value="RING"/>
    <property type="match status" value="1"/>
</dbReference>
<feature type="domain" description="PHD-type" evidence="5">
    <location>
        <begin position="321"/>
        <end position="373"/>
    </location>
</feature>
<evidence type="ECO:0000313" key="8">
    <source>
        <dbReference type="Proteomes" id="UP001443914"/>
    </source>
</evidence>
<keyword evidence="3" id="KW-0862">Zinc</keyword>
<feature type="domain" description="RING-type" evidence="6">
    <location>
        <begin position="483"/>
        <end position="528"/>
    </location>
</feature>
<dbReference type="SMART" id="SM00249">
    <property type="entry name" value="PHD"/>
    <property type="match status" value="3"/>
</dbReference>
<gene>
    <name evidence="7" type="ORF">RND81_02G088100</name>
</gene>
<evidence type="ECO:0000259" key="5">
    <source>
        <dbReference type="PROSITE" id="PS50016"/>
    </source>
</evidence>
<dbReference type="PROSITE" id="PS50016">
    <property type="entry name" value="ZF_PHD_2"/>
    <property type="match status" value="2"/>
</dbReference>
<keyword evidence="2 4" id="KW-0863">Zinc-finger</keyword>
<keyword evidence="8" id="KW-1185">Reference proteome</keyword>
<dbReference type="AlphaFoldDB" id="A0AAW1MSR7"/>
<dbReference type="PROSITE" id="PS01359">
    <property type="entry name" value="ZF_PHD_1"/>
    <property type="match status" value="2"/>
</dbReference>
<dbReference type="InterPro" id="IPR011011">
    <property type="entry name" value="Znf_FYVE_PHD"/>
</dbReference>
<evidence type="ECO:0000256" key="3">
    <source>
        <dbReference type="ARBA" id="ARBA00022833"/>
    </source>
</evidence>
<dbReference type="Gene3D" id="2.30.30.1150">
    <property type="match status" value="1"/>
</dbReference>
<dbReference type="Gene3D" id="3.30.40.10">
    <property type="entry name" value="Zinc/RING finger domain, C3HC4 (zinc finger)"/>
    <property type="match status" value="2"/>
</dbReference>
<evidence type="ECO:0000256" key="1">
    <source>
        <dbReference type="ARBA" id="ARBA00022723"/>
    </source>
</evidence>
<dbReference type="PANTHER" id="PTHR47162">
    <property type="entry name" value="OS02G0192300 PROTEIN"/>
    <property type="match status" value="1"/>
</dbReference>
<sequence>MAIEETCNGVSYAKNCVKKDCGFVNGSSSLRTYKRRKVLQSCASKFVDLENVSSISAVVMPASSVDTMNGKLVDVGLPKKYSEPICDPKINCHSLLNGSSDDCSFRHQKHVLQCISESLRPAESEFGGIQDSVIEVHKNPDTAHEKMAKDNVDHLSGESDFHRDLMLNRGSTAAEGPSAVTSNRLTNESSYSTVSGLCERALSNILMSGKFASLCKLLPENFHGVNIDKLLDFSLINIRMKDGTYERTPILFSSDIQQFWGRLNSIGQQMVSLSNNLSELSRVFCHELEGGTEADTSSGRKPEAPAMECKLQIKLEDSDASVLCICKQCGERSDESDCLVCDSCEAIFHVSCIEPAIKEIPHKSWYCVGCTSNGVESPHEDCVVCDRLKANSRVNDEINTVPLYDETLNEDETSDGIILTGPQVFQGNESLPCKSCGNNLTKGDKFFVCEHRFCPFKYYHIRCLSSKELKSYGPRWYCASCLCRVCLTDKDDDNIVMCDGCDHGYHIYCMNPPRTSIPRGKWFCPKCDAGIKTIRKVKKFYEAVESYKRNESGRGLSASFKKARSDNVDNLGGSGEMDMLSTADRTVNVVGVDQGDRST</sequence>
<feature type="domain" description="PHD-type" evidence="5">
    <location>
        <begin position="480"/>
        <end position="530"/>
    </location>
</feature>
<dbReference type="InterPro" id="IPR019786">
    <property type="entry name" value="Zinc_finger_PHD-type_CS"/>
</dbReference>
<dbReference type="PROSITE" id="PS50089">
    <property type="entry name" value="ZF_RING_2"/>
    <property type="match status" value="1"/>
</dbReference>
<dbReference type="InterPro" id="IPR001965">
    <property type="entry name" value="Znf_PHD"/>
</dbReference>
<dbReference type="EMBL" id="JBDFQZ010000002">
    <property type="protein sequence ID" value="KAK9748887.1"/>
    <property type="molecule type" value="Genomic_DNA"/>
</dbReference>
<reference evidence="7" key="1">
    <citation type="submission" date="2024-03" db="EMBL/GenBank/DDBJ databases">
        <title>WGS assembly of Saponaria officinalis var. Norfolk2.</title>
        <authorList>
            <person name="Jenkins J."/>
            <person name="Shu S."/>
            <person name="Grimwood J."/>
            <person name="Barry K."/>
            <person name="Goodstein D."/>
            <person name="Schmutz J."/>
            <person name="Leebens-Mack J."/>
            <person name="Osbourn A."/>
        </authorList>
    </citation>
    <scope>NUCLEOTIDE SEQUENCE [LARGE SCALE GENOMIC DNA]</scope>
    <source>
        <strain evidence="7">JIC</strain>
    </source>
</reference>
<dbReference type="InterPro" id="IPR019787">
    <property type="entry name" value="Znf_PHD-finger"/>
</dbReference>
<dbReference type="SUPFAM" id="SSF57903">
    <property type="entry name" value="FYVE/PHD zinc finger"/>
    <property type="match status" value="3"/>
</dbReference>
<evidence type="ECO:0000259" key="6">
    <source>
        <dbReference type="PROSITE" id="PS50089"/>
    </source>
</evidence>
<evidence type="ECO:0000313" key="7">
    <source>
        <dbReference type="EMBL" id="KAK9748887.1"/>
    </source>
</evidence>
<dbReference type="Proteomes" id="UP001443914">
    <property type="component" value="Unassembled WGS sequence"/>
</dbReference>
<name>A0AAW1MSR7_SAPOF</name>
<protein>
    <submittedName>
        <fullName evidence="7">Uncharacterized protein</fullName>
    </submittedName>
</protein>
<evidence type="ECO:0000256" key="4">
    <source>
        <dbReference type="PROSITE-ProRule" id="PRU00175"/>
    </source>
</evidence>
<dbReference type="Pfam" id="PF00628">
    <property type="entry name" value="PHD"/>
    <property type="match status" value="2"/>
</dbReference>
<dbReference type="PANTHER" id="PTHR47162:SF9">
    <property type="entry name" value="PHD FINGER PROTEIN EHD3-LIKE"/>
    <property type="match status" value="1"/>
</dbReference>
<dbReference type="InterPro" id="IPR001841">
    <property type="entry name" value="Znf_RING"/>
</dbReference>
<keyword evidence="1" id="KW-0479">Metal-binding</keyword>
<dbReference type="InterPro" id="IPR013083">
    <property type="entry name" value="Znf_RING/FYVE/PHD"/>
</dbReference>